<protein>
    <submittedName>
        <fullName evidence="1">Uncharacterized protein</fullName>
    </submittedName>
</protein>
<dbReference type="OrthoDB" id="6007857at2759"/>
<keyword evidence="2" id="KW-1185">Reference proteome</keyword>
<proteinExistence type="predicted"/>
<reference evidence="1" key="1">
    <citation type="submission" date="2020-04" db="EMBL/GenBank/DDBJ databases">
        <authorList>
            <person name="Alioto T."/>
            <person name="Alioto T."/>
            <person name="Gomez Garrido J."/>
        </authorList>
    </citation>
    <scope>NUCLEOTIDE SEQUENCE</scope>
    <source>
        <strain evidence="1">A484AB</strain>
    </source>
</reference>
<comment type="caution">
    <text evidence="1">The sequence shown here is derived from an EMBL/GenBank/DDBJ whole genome shotgun (WGS) entry which is preliminary data.</text>
</comment>
<dbReference type="EMBL" id="CACRXK020004498">
    <property type="protein sequence ID" value="CAB4002968.1"/>
    <property type="molecule type" value="Genomic_DNA"/>
</dbReference>
<dbReference type="Proteomes" id="UP001152795">
    <property type="component" value="Unassembled WGS sequence"/>
</dbReference>
<evidence type="ECO:0000313" key="1">
    <source>
        <dbReference type="EMBL" id="CAB4002968.1"/>
    </source>
</evidence>
<name>A0A6S7IJ36_PARCT</name>
<dbReference type="AlphaFoldDB" id="A0A6S7IJ36"/>
<sequence length="244" mass="27340">MIYERKKGIQGELQATDKYGMFIRIPTAQNSSCVLRQNPRPPVTSQTLLVLKEVVLIWVDLYLSSENSRTNFWMAESGAGEALRVSVTGGGFSINITTDDVQVARDVCTTLGEVARDVCKTVTTLGALYLGYKLLRPLIESAVKKCLGDERDDTEVRRIRPGSLHVLLGCLTDKRFLEVLKDYESGKMKERLQEEFSQIGIKVEGLKVEIENMAEVNETKEAINKRGLKIVIDEMESHTAKNVQ</sequence>
<organism evidence="1 2">
    <name type="scientific">Paramuricea clavata</name>
    <name type="common">Red gorgonian</name>
    <name type="synonym">Violescent sea-whip</name>
    <dbReference type="NCBI Taxonomy" id="317549"/>
    <lineage>
        <taxon>Eukaryota</taxon>
        <taxon>Metazoa</taxon>
        <taxon>Cnidaria</taxon>
        <taxon>Anthozoa</taxon>
        <taxon>Octocorallia</taxon>
        <taxon>Malacalcyonacea</taxon>
        <taxon>Plexauridae</taxon>
        <taxon>Paramuricea</taxon>
    </lineage>
</organism>
<feature type="non-terminal residue" evidence="1">
    <location>
        <position position="244"/>
    </location>
</feature>
<evidence type="ECO:0000313" key="2">
    <source>
        <dbReference type="Proteomes" id="UP001152795"/>
    </source>
</evidence>
<gene>
    <name evidence="1" type="ORF">PACLA_8A089768</name>
</gene>
<accession>A0A6S7IJ36</accession>